<dbReference type="Proteomes" id="UP000182466">
    <property type="component" value="Unassembled WGS sequence"/>
</dbReference>
<keyword evidence="4" id="KW-1185">Reference proteome</keyword>
<protein>
    <submittedName>
        <fullName evidence="3">PEP-CTERM protein-sorting domain-containing protein</fullName>
    </submittedName>
</protein>
<organism evidence="3 4">
    <name type="scientific">Sedimentitalea nanhaiensis</name>
    <dbReference type="NCBI Taxonomy" id="999627"/>
    <lineage>
        <taxon>Bacteria</taxon>
        <taxon>Pseudomonadati</taxon>
        <taxon>Pseudomonadota</taxon>
        <taxon>Alphaproteobacteria</taxon>
        <taxon>Rhodobacterales</taxon>
        <taxon>Paracoccaceae</taxon>
        <taxon>Sedimentitalea</taxon>
    </lineage>
</organism>
<keyword evidence="2" id="KW-0732">Signal</keyword>
<evidence type="ECO:0000313" key="4">
    <source>
        <dbReference type="Proteomes" id="UP000182466"/>
    </source>
</evidence>
<evidence type="ECO:0000256" key="2">
    <source>
        <dbReference type="SAM" id="SignalP"/>
    </source>
</evidence>
<dbReference type="NCBIfam" id="NF038125">
    <property type="entry name" value="PEP_CTERM_THxN"/>
    <property type="match status" value="1"/>
</dbReference>
<sequence length="256" mass="26922">MSLLRTLGASAALTLAAGALSAASLSFEVLESRFYDAQGGNVRMIADTFAAESRVRWGQDGILMSETSGYSYENRVTPFQENENDVFAIGAFRHFNKPINQGTSITSVNMAIRGLVSIDGGTAVERIFDFQIAHTETPNSGTCAFGGANGQGVNANGCADQVVITSTEDTDVFQIGDQTYTLNILGFAASRADAEGGLFDSAFLSPEGGVNRRILAASFQVADIAPVPVPASIMLTLSGLGLLGGMGAYRRRRKAS</sequence>
<gene>
    <name evidence="3" type="ORF">SAMN05216236_104213</name>
</gene>
<keyword evidence="1" id="KW-0472">Membrane</keyword>
<dbReference type="STRING" id="999627.SAMN05216236_104213"/>
<dbReference type="AlphaFoldDB" id="A0A1I6ZNB9"/>
<feature type="transmembrane region" description="Helical" evidence="1">
    <location>
        <begin position="229"/>
        <end position="249"/>
    </location>
</feature>
<dbReference type="eggNOG" id="ENOG5033A1M">
    <property type="taxonomic scope" value="Bacteria"/>
</dbReference>
<proteinExistence type="predicted"/>
<keyword evidence="1" id="KW-1133">Transmembrane helix</keyword>
<keyword evidence="1" id="KW-0812">Transmembrane</keyword>
<feature type="chain" id="PRO_5010336952" evidence="2">
    <location>
        <begin position="23"/>
        <end position="256"/>
    </location>
</feature>
<evidence type="ECO:0000313" key="3">
    <source>
        <dbReference type="EMBL" id="SFT64127.1"/>
    </source>
</evidence>
<dbReference type="EMBL" id="FPAW01000004">
    <property type="protein sequence ID" value="SFT64127.1"/>
    <property type="molecule type" value="Genomic_DNA"/>
</dbReference>
<dbReference type="NCBIfam" id="NF038131">
    <property type="entry name" value="choice_anch_K"/>
    <property type="match status" value="1"/>
</dbReference>
<accession>A0A1I6ZNB9</accession>
<reference evidence="3 4" key="1">
    <citation type="submission" date="2016-10" db="EMBL/GenBank/DDBJ databases">
        <authorList>
            <person name="de Groot N.N."/>
        </authorList>
    </citation>
    <scope>NUCLEOTIDE SEQUENCE [LARGE SCALE GENOMIC DNA]</scope>
    <source>
        <strain evidence="3 4">CGMCC 1.10959</strain>
    </source>
</reference>
<feature type="signal peptide" evidence="2">
    <location>
        <begin position="1"/>
        <end position="22"/>
    </location>
</feature>
<evidence type="ECO:0000256" key="1">
    <source>
        <dbReference type="SAM" id="Phobius"/>
    </source>
</evidence>
<dbReference type="InterPro" id="IPR047995">
    <property type="entry name" value="Choice_anch_K"/>
</dbReference>
<name>A0A1I6ZNB9_9RHOB</name>
<dbReference type="RefSeq" id="WP_027261621.1">
    <property type="nucleotide sequence ID" value="NZ_FPAW01000004.1"/>
</dbReference>
<dbReference type="OrthoDB" id="449840at2"/>